<reference evidence="2" key="1">
    <citation type="submission" date="2019-09" db="EMBL/GenBank/DDBJ databases">
        <title>Draft genome information of white flower Hibiscus syriacus.</title>
        <authorList>
            <person name="Kim Y.-M."/>
        </authorList>
    </citation>
    <scope>NUCLEOTIDE SEQUENCE [LARGE SCALE GENOMIC DNA]</scope>
    <source>
        <strain evidence="2">YM2019G1</strain>
    </source>
</reference>
<evidence type="ECO:0008006" key="4">
    <source>
        <dbReference type="Google" id="ProtNLM"/>
    </source>
</evidence>
<evidence type="ECO:0000313" key="2">
    <source>
        <dbReference type="EMBL" id="KAE8671305.1"/>
    </source>
</evidence>
<dbReference type="InterPro" id="IPR052965">
    <property type="entry name" value="Pigment-catalase-like"/>
</dbReference>
<evidence type="ECO:0000313" key="3">
    <source>
        <dbReference type="Proteomes" id="UP000436088"/>
    </source>
</evidence>
<proteinExistence type="predicted"/>
<accession>A0A6A2XWW0</accession>
<protein>
    <recommendedName>
        <fullName evidence="4">Desiccation-related protein PCC13-62</fullName>
    </recommendedName>
</protein>
<dbReference type="PANTHER" id="PTHR31694">
    <property type="entry name" value="DESICCATION-LIKE PROTEIN"/>
    <property type="match status" value="1"/>
</dbReference>
<name>A0A6A2XWW0_HIBSY</name>
<sequence length="445" mass="47994">MATRSCLCIFTLLLVAFQSTMMNANTVLPSPRCSPVLASTREMFQYALNLHIYKAVLFLGSSVGRKINDISPDLVEGPAPIGVTLANLGNLPRRFIEESGLASVGHIRAIADIESLRTPLPMPQLDIRPQVFAKFFDVINVTQNPPFNTYANTNSFLFAAAYASYFLKQYYAGIIPSIVGNPEQELATEIALYEAASYGVIRSLLNDRENLAVPLYTFTVGNVTNLTAQIGNQLGGCGVKDEGLTVPLALGAENRTTNNVIPADVNSLSYKQTALEILRIVFITGNATKAALSAIVNVTILNPPLLRPLMDLRAEALAIVLGLTGAIAPAIVDNAEQQLLSEITRTNAAELGVIRARLYANFNATMPPYTLTVRNLTDIIAEGVNLRGRCGVKEEGLVVPLQLGAENRTTVNVVPADVNSLAVSRTEPETLRILFGTRNAAIRGR</sequence>
<evidence type="ECO:0000256" key="1">
    <source>
        <dbReference type="SAM" id="SignalP"/>
    </source>
</evidence>
<keyword evidence="1" id="KW-0732">Signal</keyword>
<feature type="signal peptide" evidence="1">
    <location>
        <begin position="1"/>
        <end position="24"/>
    </location>
</feature>
<gene>
    <name evidence="2" type="ORF">F3Y22_tig00111983pilonHSYRG00147</name>
</gene>
<feature type="chain" id="PRO_5025529313" description="Desiccation-related protein PCC13-62" evidence="1">
    <location>
        <begin position="25"/>
        <end position="445"/>
    </location>
</feature>
<comment type="caution">
    <text evidence="2">The sequence shown here is derived from an EMBL/GenBank/DDBJ whole genome shotgun (WGS) entry which is preliminary data.</text>
</comment>
<organism evidence="2 3">
    <name type="scientific">Hibiscus syriacus</name>
    <name type="common">Rose of Sharon</name>
    <dbReference type="NCBI Taxonomy" id="106335"/>
    <lineage>
        <taxon>Eukaryota</taxon>
        <taxon>Viridiplantae</taxon>
        <taxon>Streptophyta</taxon>
        <taxon>Embryophyta</taxon>
        <taxon>Tracheophyta</taxon>
        <taxon>Spermatophyta</taxon>
        <taxon>Magnoliopsida</taxon>
        <taxon>eudicotyledons</taxon>
        <taxon>Gunneridae</taxon>
        <taxon>Pentapetalae</taxon>
        <taxon>rosids</taxon>
        <taxon>malvids</taxon>
        <taxon>Malvales</taxon>
        <taxon>Malvaceae</taxon>
        <taxon>Malvoideae</taxon>
        <taxon>Hibiscus</taxon>
    </lineage>
</organism>
<dbReference type="PANTHER" id="PTHR31694:SF17">
    <property type="entry name" value="DESICCATION-RELATED PROTEIN PCC13-62-LIKE"/>
    <property type="match status" value="1"/>
</dbReference>
<dbReference type="EMBL" id="VEPZ02001477">
    <property type="protein sequence ID" value="KAE8671305.1"/>
    <property type="molecule type" value="Genomic_DNA"/>
</dbReference>
<dbReference type="Pfam" id="PF13668">
    <property type="entry name" value="Ferritin_2"/>
    <property type="match status" value="1"/>
</dbReference>
<dbReference type="Proteomes" id="UP000436088">
    <property type="component" value="Unassembled WGS sequence"/>
</dbReference>
<dbReference type="AlphaFoldDB" id="A0A6A2XWW0"/>
<keyword evidence="3" id="KW-1185">Reference proteome</keyword>